<evidence type="ECO:0000313" key="1">
    <source>
        <dbReference type="EMBL" id="KJE20547.1"/>
    </source>
</evidence>
<dbReference type="Proteomes" id="UP000032545">
    <property type="component" value="Unassembled WGS sequence"/>
</dbReference>
<proteinExistence type="predicted"/>
<dbReference type="Gene3D" id="1.25.10.10">
    <property type="entry name" value="Leucine-rich Repeat Variant"/>
    <property type="match status" value="1"/>
</dbReference>
<dbReference type="RefSeq" id="WP_128423384.1">
    <property type="nucleotide sequence ID" value="NZ_JYFN01000057.1"/>
</dbReference>
<dbReference type="Pfam" id="PF13646">
    <property type="entry name" value="HEAT_2"/>
    <property type="match status" value="1"/>
</dbReference>
<dbReference type="EMBL" id="JYFN01000057">
    <property type="protein sequence ID" value="KJE20547.1"/>
    <property type="molecule type" value="Genomic_DNA"/>
</dbReference>
<comment type="caution">
    <text evidence="1">The sequence shown here is derived from an EMBL/GenBank/DDBJ whole genome shotgun (WGS) entry which is preliminary data.</text>
</comment>
<dbReference type="InterPro" id="IPR011989">
    <property type="entry name" value="ARM-like"/>
</dbReference>
<dbReference type="InterPro" id="IPR016024">
    <property type="entry name" value="ARM-type_fold"/>
</dbReference>
<dbReference type="OrthoDB" id="3213653at2"/>
<evidence type="ECO:0008006" key="3">
    <source>
        <dbReference type="Google" id="ProtNLM"/>
    </source>
</evidence>
<accession>A0A0D8BAY7</accession>
<sequence>MTVGGAGRSILAFERRYSARLTDAEFDRLARQVGKAAAGREPAACELLGKWLADEQSDTRRVVILDAMAASSCLQAPSDLLVELVKVRHADLASAAARLLVLSGAEGEAALLRALPAIGSYARYRCLSTLLYGREQLGEEAVRAVADLTEYGDRDLRTAGLTVLALRGDGSCTDRLMGSLRRRDPATREAALKALAVVGDSRAVDAVLARLEKDVVRGSDPHSPMIDLELTYLARHAELHPEAFERACAAVAKNWRRRDSAELEWIRSFLHQTTPEGLRSVGIPADAELQRMRGHVVDGMRVREFPGTIEEIDS</sequence>
<reference evidence="2" key="1">
    <citation type="submission" date="2015-02" db="EMBL/GenBank/DDBJ databases">
        <title>Draft Genome of Frankia sp. CpI1-S.</title>
        <authorList>
            <person name="Oshone R.T."/>
            <person name="Ngom M."/>
            <person name="Ghodhbane-Gtari F."/>
            <person name="Gtari M."/>
            <person name="Morris K."/>
            <person name="Thomas K."/>
            <person name="Sen A."/>
            <person name="Tisa L.S."/>
        </authorList>
    </citation>
    <scope>NUCLEOTIDE SEQUENCE [LARGE SCALE GENOMIC DNA]</scope>
    <source>
        <strain evidence="2">CpI1-S</strain>
    </source>
</reference>
<organism evidence="1 2">
    <name type="scientific">Frankia torreyi</name>
    <dbReference type="NCBI Taxonomy" id="1856"/>
    <lineage>
        <taxon>Bacteria</taxon>
        <taxon>Bacillati</taxon>
        <taxon>Actinomycetota</taxon>
        <taxon>Actinomycetes</taxon>
        <taxon>Frankiales</taxon>
        <taxon>Frankiaceae</taxon>
        <taxon>Frankia</taxon>
    </lineage>
</organism>
<dbReference type="SUPFAM" id="SSF48371">
    <property type="entry name" value="ARM repeat"/>
    <property type="match status" value="1"/>
</dbReference>
<dbReference type="AlphaFoldDB" id="A0A0D8BAY7"/>
<evidence type="ECO:0000313" key="2">
    <source>
        <dbReference type="Proteomes" id="UP000032545"/>
    </source>
</evidence>
<reference evidence="1 2" key="2">
    <citation type="journal article" date="2016" name="Genome Announc.">
        <title>Permanent Draft Genome Sequences for Two Variants of Frankia sp. Strain CpI1, the First Frankia Strain Isolated from Root Nodules of Comptonia peregrina.</title>
        <authorList>
            <person name="Oshone R."/>
            <person name="Hurst S.G.IV."/>
            <person name="Abebe-Akele F."/>
            <person name="Simpson S."/>
            <person name="Morris K."/>
            <person name="Thomas W.K."/>
            <person name="Tisa L.S."/>
        </authorList>
    </citation>
    <scope>NUCLEOTIDE SEQUENCE [LARGE SCALE GENOMIC DNA]</scope>
    <source>
        <strain evidence="2">CpI1-S</strain>
    </source>
</reference>
<keyword evidence="2" id="KW-1185">Reference proteome</keyword>
<gene>
    <name evidence="1" type="ORF">FF36_05139</name>
</gene>
<protein>
    <recommendedName>
        <fullName evidence="3">HEAT repeat domain-containing protein</fullName>
    </recommendedName>
</protein>
<dbReference type="PATRIC" id="fig|1502723.3.peg.5342"/>
<name>A0A0D8BAY7_9ACTN</name>